<keyword evidence="1" id="KW-0472">Membrane</keyword>
<keyword evidence="1" id="KW-0812">Transmembrane</keyword>
<sequence>MTDTLHEILLCAVFPVCQILGLVAIGLIFRVDRNRKGGA</sequence>
<keyword evidence="1" id="KW-1133">Transmembrane helix</keyword>
<name>X0THY3_9ZZZZ</name>
<gene>
    <name evidence="2" type="ORF">S01H1_25009</name>
</gene>
<comment type="caution">
    <text evidence="2">The sequence shown here is derived from an EMBL/GenBank/DDBJ whole genome shotgun (WGS) entry which is preliminary data.</text>
</comment>
<feature type="transmembrane region" description="Helical" evidence="1">
    <location>
        <begin position="6"/>
        <end position="29"/>
    </location>
</feature>
<dbReference type="EMBL" id="BARS01015066">
    <property type="protein sequence ID" value="GAF86891.1"/>
    <property type="molecule type" value="Genomic_DNA"/>
</dbReference>
<evidence type="ECO:0000313" key="2">
    <source>
        <dbReference type="EMBL" id="GAF86891.1"/>
    </source>
</evidence>
<dbReference type="AlphaFoldDB" id="X0THY3"/>
<proteinExistence type="predicted"/>
<reference evidence="2" key="1">
    <citation type="journal article" date="2014" name="Front. Microbiol.">
        <title>High frequency of phylogenetically diverse reductive dehalogenase-homologous genes in deep subseafloor sedimentary metagenomes.</title>
        <authorList>
            <person name="Kawai M."/>
            <person name="Futagami T."/>
            <person name="Toyoda A."/>
            <person name="Takaki Y."/>
            <person name="Nishi S."/>
            <person name="Hori S."/>
            <person name="Arai W."/>
            <person name="Tsubouchi T."/>
            <person name="Morono Y."/>
            <person name="Uchiyama I."/>
            <person name="Ito T."/>
            <person name="Fujiyama A."/>
            <person name="Inagaki F."/>
            <person name="Takami H."/>
        </authorList>
    </citation>
    <scope>NUCLEOTIDE SEQUENCE</scope>
    <source>
        <strain evidence="2">Expedition CK06-06</strain>
    </source>
</reference>
<protein>
    <submittedName>
        <fullName evidence="2">Uncharacterized protein</fullName>
    </submittedName>
</protein>
<evidence type="ECO:0000256" key="1">
    <source>
        <dbReference type="SAM" id="Phobius"/>
    </source>
</evidence>
<accession>X0THY3</accession>
<organism evidence="2">
    <name type="scientific">marine sediment metagenome</name>
    <dbReference type="NCBI Taxonomy" id="412755"/>
    <lineage>
        <taxon>unclassified sequences</taxon>
        <taxon>metagenomes</taxon>
        <taxon>ecological metagenomes</taxon>
    </lineage>
</organism>